<feature type="signal peptide" evidence="1">
    <location>
        <begin position="1"/>
        <end position="20"/>
    </location>
</feature>
<dbReference type="Proteomes" id="UP000009168">
    <property type="component" value="Unassembled WGS sequence"/>
</dbReference>
<keyword evidence="1" id="KW-0732">Signal</keyword>
<dbReference type="AlphaFoldDB" id="I7MJE3"/>
<keyword evidence="2" id="KW-0812">Transmembrane</keyword>
<dbReference type="KEGG" id="tet:TTHERM_00326810"/>
<dbReference type="InParanoid" id="I7MJE3"/>
<keyword evidence="2" id="KW-0472">Membrane</keyword>
<protein>
    <submittedName>
        <fullName evidence="2">Transmembrane protein, putative</fullName>
    </submittedName>
</protein>
<dbReference type="EMBL" id="GG662299">
    <property type="protein sequence ID" value="EAS06199.1"/>
    <property type="molecule type" value="Genomic_DNA"/>
</dbReference>
<name>I7MJE3_TETTS</name>
<feature type="chain" id="PRO_5003712719" evidence="1">
    <location>
        <begin position="21"/>
        <end position="116"/>
    </location>
</feature>
<keyword evidence="3" id="KW-1185">Reference proteome</keyword>
<evidence type="ECO:0000313" key="3">
    <source>
        <dbReference type="Proteomes" id="UP000009168"/>
    </source>
</evidence>
<evidence type="ECO:0000313" key="2">
    <source>
        <dbReference type="EMBL" id="EAS06199.1"/>
    </source>
</evidence>
<reference evidence="3" key="1">
    <citation type="journal article" date="2006" name="PLoS Biol.">
        <title>Macronuclear genome sequence of the ciliate Tetrahymena thermophila, a model eukaryote.</title>
        <authorList>
            <person name="Eisen J.A."/>
            <person name="Coyne R.S."/>
            <person name="Wu M."/>
            <person name="Wu D."/>
            <person name="Thiagarajan M."/>
            <person name="Wortman J.R."/>
            <person name="Badger J.H."/>
            <person name="Ren Q."/>
            <person name="Amedeo P."/>
            <person name="Jones K.M."/>
            <person name="Tallon L.J."/>
            <person name="Delcher A.L."/>
            <person name="Salzberg S.L."/>
            <person name="Silva J.C."/>
            <person name="Haas B.J."/>
            <person name="Majoros W.H."/>
            <person name="Farzad M."/>
            <person name="Carlton J.M."/>
            <person name="Smith R.K. Jr."/>
            <person name="Garg J."/>
            <person name="Pearlman R.E."/>
            <person name="Karrer K.M."/>
            <person name="Sun L."/>
            <person name="Manning G."/>
            <person name="Elde N.C."/>
            <person name="Turkewitz A.P."/>
            <person name="Asai D.J."/>
            <person name="Wilkes D.E."/>
            <person name="Wang Y."/>
            <person name="Cai H."/>
            <person name="Collins K."/>
            <person name="Stewart B.A."/>
            <person name="Lee S.R."/>
            <person name="Wilamowska K."/>
            <person name="Weinberg Z."/>
            <person name="Ruzzo W.L."/>
            <person name="Wloga D."/>
            <person name="Gaertig J."/>
            <person name="Frankel J."/>
            <person name="Tsao C.-C."/>
            <person name="Gorovsky M.A."/>
            <person name="Keeling P.J."/>
            <person name="Waller R.F."/>
            <person name="Patron N.J."/>
            <person name="Cherry J.M."/>
            <person name="Stover N.A."/>
            <person name="Krieger C.J."/>
            <person name="del Toro C."/>
            <person name="Ryder H.F."/>
            <person name="Williamson S.C."/>
            <person name="Barbeau R.A."/>
            <person name="Hamilton E.P."/>
            <person name="Orias E."/>
        </authorList>
    </citation>
    <scope>NUCLEOTIDE SEQUENCE [LARGE SCALE GENOMIC DNA]</scope>
    <source>
        <strain evidence="3">SB210</strain>
    </source>
</reference>
<proteinExistence type="predicted"/>
<organism evidence="2 3">
    <name type="scientific">Tetrahymena thermophila (strain SB210)</name>
    <dbReference type="NCBI Taxonomy" id="312017"/>
    <lineage>
        <taxon>Eukaryota</taxon>
        <taxon>Sar</taxon>
        <taxon>Alveolata</taxon>
        <taxon>Ciliophora</taxon>
        <taxon>Intramacronucleata</taxon>
        <taxon>Oligohymenophorea</taxon>
        <taxon>Hymenostomatida</taxon>
        <taxon>Tetrahymenina</taxon>
        <taxon>Tetrahymenidae</taxon>
        <taxon>Tetrahymena</taxon>
    </lineage>
</organism>
<dbReference type="HOGENOM" id="CLU_2101842_0_0_1"/>
<sequence>MKLIGIPILLSVLLLLSASAYLVMHQNSSRMINLESGFKDTSCLDVEIVQVGHAYPTYDLYAVNICEKPKRFTLVYNIPGYPSKTFKSECLEQNQKEDTPLLYNLSVVSKSFQEDC</sequence>
<dbReference type="GeneID" id="7833153"/>
<evidence type="ECO:0000256" key="1">
    <source>
        <dbReference type="SAM" id="SignalP"/>
    </source>
</evidence>
<accession>I7MJE3</accession>
<dbReference type="RefSeq" id="XP_001026444.1">
    <property type="nucleotide sequence ID" value="XM_001026444.1"/>
</dbReference>
<gene>
    <name evidence="2" type="ORF">TTHERM_00326810</name>
</gene>